<evidence type="ECO:0000313" key="2">
    <source>
        <dbReference type="EMBL" id="VAX20651.1"/>
    </source>
</evidence>
<dbReference type="EMBL" id="UOGE01000060">
    <property type="protein sequence ID" value="VAX20651.1"/>
    <property type="molecule type" value="Genomic_DNA"/>
</dbReference>
<gene>
    <name evidence="2" type="ORF">MNBD_NITROSPINAE02-1524</name>
</gene>
<name>A0A3B1C1P4_9ZZZZ</name>
<dbReference type="SUPFAM" id="SSF159894">
    <property type="entry name" value="YgaC/TfoX-N like"/>
    <property type="match status" value="1"/>
</dbReference>
<protein>
    <recommendedName>
        <fullName evidence="1">TfoX N-terminal domain-containing protein</fullName>
    </recommendedName>
</protein>
<sequence length="112" mass="12766">MTSEYQNRLSLLLKIHRPRLATTHKLEFKNCFGAVAGYVEGAIFITCGQFGLALKLPAKTVDSVMQDKGGKPLKYFPNGHVKKDYVVIPERILENYSEFKKLINQSIRHSLR</sequence>
<dbReference type="AlphaFoldDB" id="A0A3B1C1P4"/>
<evidence type="ECO:0000259" key="1">
    <source>
        <dbReference type="Pfam" id="PF04993"/>
    </source>
</evidence>
<dbReference type="Gene3D" id="3.30.1460.30">
    <property type="entry name" value="YgaC/TfoX-N like chaperone"/>
    <property type="match status" value="1"/>
</dbReference>
<dbReference type="Pfam" id="PF04993">
    <property type="entry name" value="TfoX_N"/>
    <property type="match status" value="1"/>
</dbReference>
<reference evidence="2" key="1">
    <citation type="submission" date="2018-06" db="EMBL/GenBank/DDBJ databases">
        <authorList>
            <person name="Zhirakovskaya E."/>
        </authorList>
    </citation>
    <scope>NUCLEOTIDE SEQUENCE</scope>
</reference>
<proteinExistence type="predicted"/>
<dbReference type="InterPro" id="IPR007076">
    <property type="entry name" value="TfoX_N"/>
</dbReference>
<organism evidence="2">
    <name type="scientific">hydrothermal vent metagenome</name>
    <dbReference type="NCBI Taxonomy" id="652676"/>
    <lineage>
        <taxon>unclassified sequences</taxon>
        <taxon>metagenomes</taxon>
        <taxon>ecological metagenomes</taxon>
    </lineage>
</organism>
<accession>A0A3B1C1P4</accession>
<feature type="domain" description="TfoX N-terminal" evidence="1">
    <location>
        <begin position="20"/>
        <end position="109"/>
    </location>
</feature>